<gene>
    <name evidence="1" type="ORF">A2Y75_06100</name>
</gene>
<dbReference type="AlphaFoldDB" id="A0A1F2WFX6"/>
<reference evidence="1 2" key="1">
    <citation type="journal article" date="2016" name="Nat. Commun.">
        <title>Thousands of microbial genomes shed light on interconnected biogeochemical processes in an aquifer system.</title>
        <authorList>
            <person name="Anantharaman K."/>
            <person name="Brown C.T."/>
            <person name="Hug L.A."/>
            <person name="Sharon I."/>
            <person name="Castelle C.J."/>
            <person name="Probst A.J."/>
            <person name="Thomas B.C."/>
            <person name="Singh A."/>
            <person name="Wilkins M.J."/>
            <person name="Karaoz U."/>
            <person name="Brodie E.L."/>
            <person name="Williams K.H."/>
            <person name="Hubbard S.S."/>
            <person name="Banfield J.F."/>
        </authorList>
    </citation>
    <scope>NUCLEOTIDE SEQUENCE [LARGE SCALE GENOMIC DNA]</scope>
</reference>
<evidence type="ECO:0000313" key="2">
    <source>
        <dbReference type="Proteomes" id="UP000177876"/>
    </source>
</evidence>
<sequence>MSLRNWLRKGWLVEHATSRSEILDLLNVVERDIQDSQVRGLSADWRLNIAYNAALQSATIALYASGYRAAHEAHHYRVIQSLRFTIQADREIIGQFDQFRKKRNKSDYERSGETSDVEVKEILGLAIWLRDAVMEWLNKNYPELN</sequence>
<accession>A0A1F2WFX6</accession>
<evidence type="ECO:0000313" key="1">
    <source>
        <dbReference type="EMBL" id="OFW55742.1"/>
    </source>
</evidence>
<proteinExistence type="predicted"/>
<protein>
    <recommendedName>
        <fullName evidence="3">DNA-binding protein</fullName>
    </recommendedName>
</protein>
<organism evidence="1 2">
    <name type="scientific">Candidatus Solincola sediminis</name>
    <dbReference type="NCBI Taxonomy" id="1797199"/>
    <lineage>
        <taxon>Bacteria</taxon>
        <taxon>Bacillati</taxon>
        <taxon>Actinomycetota</taxon>
        <taxon>Candidatus Geothermincolia</taxon>
        <taxon>Candidatus Geothermincolales</taxon>
        <taxon>Candidatus Geothermincolaceae</taxon>
        <taxon>Candidatus Solincola</taxon>
    </lineage>
</organism>
<name>A0A1F2WFX6_9ACTN</name>
<dbReference type="Proteomes" id="UP000177876">
    <property type="component" value="Unassembled WGS sequence"/>
</dbReference>
<evidence type="ECO:0008006" key="3">
    <source>
        <dbReference type="Google" id="ProtNLM"/>
    </source>
</evidence>
<dbReference type="Gene3D" id="1.20.120.330">
    <property type="entry name" value="Nucleotidyltransferases domain 2"/>
    <property type="match status" value="1"/>
</dbReference>
<dbReference type="STRING" id="1797197.A2Y75_06100"/>
<comment type="caution">
    <text evidence="1">The sequence shown here is derived from an EMBL/GenBank/DDBJ whole genome shotgun (WGS) entry which is preliminary data.</text>
</comment>
<dbReference type="EMBL" id="MELK01000052">
    <property type="protein sequence ID" value="OFW55742.1"/>
    <property type="molecule type" value="Genomic_DNA"/>
</dbReference>